<dbReference type="PANTHER" id="PTHR10841">
    <property type="entry name" value="SYNAPSIN"/>
    <property type="match status" value="1"/>
</dbReference>
<organism evidence="8 9">
    <name type="scientific">Aphis craccivora</name>
    <name type="common">Cowpea aphid</name>
    <dbReference type="NCBI Taxonomy" id="307492"/>
    <lineage>
        <taxon>Eukaryota</taxon>
        <taxon>Metazoa</taxon>
        <taxon>Ecdysozoa</taxon>
        <taxon>Arthropoda</taxon>
        <taxon>Hexapoda</taxon>
        <taxon>Insecta</taxon>
        <taxon>Pterygota</taxon>
        <taxon>Neoptera</taxon>
        <taxon>Paraneoptera</taxon>
        <taxon>Hemiptera</taxon>
        <taxon>Sternorrhyncha</taxon>
        <taxon>Aphidomorpha</taxon>
        <taxon>Aphidoidea</taxon>
        <taxon>Aphididae</taxon>
        <taxon>Aphidini</taxon>
        <taxon>Aphis</taxon>
        <taxon>Aphis</taxon>
    </lineage>
</organism>
<keyword evidence="2" id="KW-0597">Phosphoprotein</keyword>
<dbReference type="AlphaFoldDB" id="A0A6G0YLA9"/>
<dbReference type="GO" id="GO:0005524">
    <property type="term" value="F:ATP binding"/>
    <property type="evidence" value="ECO:0007669"/>
    <property type="project" value="InterPro"/>
</dbReference>
<dbReference type="EMBL" id="VUJU01003475">
    <property type="protein sequence ID" value="KAF0757774.1"/>
    <property type="molecule type" value="Genomic_DNA"/>
</dbReference>
<protein>
    <submittedName>
        <fullName evidence="8">Synapsin</fullName>
    </submittedName>
</protein>
<comment type="similarity">
    <text evidence="1">Belongs to the synapsin family.</text>
</comment>
<comment type="caution">
    <text evidence="8">The sequence shown here is derived from an EMBL/GenBank/DDBJ whole genome shotgun (WGS) entry which is preliminary data.</text>
</comment>
<dbReference type="Pfam" id="PF02078">
    <property type="entry name" value="Synapsin"/>
    <property type="match status" value="1"/>
</dbReference>
<evidence type="ECO:0000256" key="2">
    <source>
        <dbReference type="ARBA" id="ARBA00022553"/>
    </source>
</evidence>
<dbReference type="SUPFAM" id="SSF56059">
    <property type="entry name" value="Glutathione synthetase ATP-binding domain-like"/>
    <property type="match status" value="1"/>
</dbReference>
<dbReference type="Gene3D" id="3.40.50.20">
    <property type="match status" value="1"/>
</dbReference>
<name>A0A6G0YLA9_APHCR</name>
<dbReference type="InterPro" id="IPR020897">
    <property type="entry name" value="Synapsin_pre-ATP-grasp_dom"/>
</dbReference>
<dbReference type="Gene3D" id="3.30.1490.20">
    <property type="entry name" value="ATP-grasp fold, A domain"/>
    <property type="match status" value="1"/>
</dbReference>
<feature type="compositionally biased region" description="Polar residues" evidence="5">
    <location>
        <begin position="73"/>
        <end position="91"/>
    </location>
</feature>
<dbReference type="InterPro" id="IPR020898">
    <property type="entry name" value="Synapsin_ATP-bd_dom"/>
</dbReference>
<feature type="region of interest" description="Disordered" evidence="5">
    <location>
        <begin position="503"/>
        <end position="542"/>
    </location>
</feature>
<feature type="compositionally biased region" description="Polar residues" evidence="5">
    <location>
        <begin position="523"/>
        <end position="542"/>
    </location>
</feature>
<evidence type="ECO:0000313" key="8">
    <source>
        <dbReference type="EMBL" id="KAF0757774.1"/>
    </source>
</evidence>
<feature type="region of interest" description="Disordered" evidence="5">
    <location>
        <begin position="16"/>
        <end position="95"/>
    </location>
</feature>
<comment type="subcellular location">
    <subcellularLocation>
        <location evidence="4">Synapse</location>
    </subcellularLocation>
</comment>
<feature type="domain" description="Synapsin pre-ATP-grasp" evidence="6">
    <location>
        <begin position="202"/>
        <end position="286"/>
    </location>
</feature>
<evidence type="ECO:0000256" key="1">
    <source>
        <dbReference type="ARBA" id="ARBA00008243"/>
    </source>
</evidence>
<dbReference type="Proteomes" id="UP000478052">
    <property type="component" value="Unassembled WGS sequence"/>
</dbReference>
<keyword evidence="9" id="KW-1185">Reference proteome</keyword>
<dbReference type="InterPro" id="IPR001359">
    <property type="entry name" value="Synapsin"/>
</dbReference>
<dbReference type="SUPFAM" id="SSF52440">
    <property type="entry name" value="PreATP-grasp domain"/>
    <property type="match status" value="1"/>
</dbReference>
<feature type="compositionally biased region" description="Low complexity" evidence="5">
    <location>
        <begin position="36"/>
        <end position="52"/>
    </location>
</feature>
<evidence type="ECO:0000256" key="3">
    <source>
        <dbReference type="ARBA" id="ARBA00023018"/>
    </source>
</evidence>
<dbReference type="GO" id="GO:0007269">
    <property type="term" value="P:neurotransmitter secretion"/>
    <property type="evidence" value="ECO:0007669"/>
    <property type="project" value="InterPro"/>
</dbReference>
<evidence type="ECO:0000256" key="5">
    <source>
        <dbReference type="SAM" id="MobiDB-lite"/>
    </source>
</evidence>
<accession>A0A6G0YLA9</accession>
<gene>
    <name evidence="8" type="ORF">FWK35_00027668</name>
</gene>
<evidence type="ECO:0000259" key="7">
    <source>
        <dbReference type="Pfam" id="PF02750"/>
    </source>
</evidence>
<dbReference type="GO" id="GO:0030672">
    <property type="term" value="C:synaptic vesicle membrane"/>
    <property type="evidence" value="ECO:0007669"/>
    <property type="project" value="TreeGrafter"/>
</dbReference>
<dbReference type="FunFam" id="3.30.1490.20:FF:000008">
    <property type="entry name" value="Synapsin I"/>
    <property type="match status" value="1"/>
</dbReference>
<dbReference type="PANTHER" id="PTHR10841:SF17">
    <property type="entry name" value="SYNAPSIN"/>
    <property type="match status" value="1"/>
</dbReference>
<evidence type="ECO:0000256" key="4">
    <source>
        <dbReference type="ARBA" id="ARBA00034103"/>
    </source>
</evidence>
<dbReference type="FunFam" id="3.30.470.20:FF:000059">
    <property type="entry name" value="Synapsin-3"/>
    <property type="match status" value="1"/>
</dbReference>
<dbReference type="InterPro" id="IPR016185">
    <property type="entry name" value="PreATP-grasp_dom_sf"/>
</dbReference>
<keyword evidence="3" id="KW-0770">Synapse</keyword>
<evidence type="ECO:0000313" key="9">
    <source>
        <dbReference type="Proteomes" id="UP000478052"/>
    </source>
</evidence>
<dbReference type="InterPro" id="IPR013815">
    <property type="entry name" value="ATP_grasp_subdomain_1"/>
</dbReference>
<dbReference type="Gene3D" id="3.30.470.20">
    <property type="entry name" value="ATP-grasp fold, B domain"/>
    <property type="match status" value="1"/>
</dbReference>
<feature type="domain" description="Synapsin ATP-binding" evidence="7">
    <location>
        <begin position="288"/>
        <end position="489"/>
    </location>
</feature>
<dbReference type="OrthoDB" id="10249572at2759"/>
<proteinExistence type="inferred from homology"/>
<reference evidence="8 9" key="1">
    <citation type="submission" date="2019-08" db="EMBL/GenBank/DDBJ databases">
        <title>Whole genome of Aphis craccivora.</title>
        <authorList>
            <person name="Voronova N.V."/>
            <person name="Shulinski R.S."/>
            <person name="Bandarenka Y.V."/>
            <person name="Zhorov D.G."/>
            <person name="Warner D."/>
        </authorList>
    </citation>
    <scope>NUCLEOTIDE SEQUENCE [LARGE SCALE GENOMIC DNA]</scope>
    <source>
        <strain evidence="8">180601</strain>
        <tissue evidence="8">Whole Body</tissue>
    </source>
</reference>
<dbReference type="Pfam" id="PF02750">
    <property type="entry name" value="Synapsin_C"/>
    <property type="match status" value="1"/>
</dbReference>
<evidence type="ECO:0000259" key="6">
    <source>
        <dbReference type="Pfam" id="PF02078"/>
    </source>
</evidence>
<dbReference type="PRINTS" id="PR01368">
    <property type="entry name" value="SYNAPSIN"/>
</dbReference>
<sequence length="585" mass="64754">MFVLKTFVFCRFSSGDLSSEADDADPSMAPTDRPPASGAQSQQRAQQRQYASKPSRSQAATPASEAADMRLEFQQQQQPGNRTISAPTSPAKTRDSILQRVQSLTDAAKEKASSISNDIKLNNELYSDLPALSWSVFYTAMNNIPCKTFINLRIIELIDSHDRGFEPQVHQFLVKPISHGKAETTMSSSSLRSYRMQNCLSSRYFRGKRFFGDFEIHVEQADIKDLTVTASAERGCTVSMAVLSPSGSRVVRSFRPDFFLCRQSVRDASKDYRNVLLGLNIGGVPSINSLHSLYNFQDKPWVYGQLVQLQKKLGKENFPLIEQTFYPSAGEMSVATQLPVVLKVGHAHGGVGKIKVENNSDFQDMTSIVSVASTYCTTEPFVDSKYDLHLTKIGPHYRAFMRKSISGNWKSCVGSAMLEETEVLERYKFWLDSVAELFGGLDILSLEVVVSKDGIEQIIGVNDSALSLLGTQQEEDRKYIFDLIMEKLETQVLANMGLQAGSGITQTQEEEPPAIPARRDSLVSESSVTSGHQSSQPVKANLSRQGSIISAPTPVPVQQNKGQLDDTEDTMKNLRKTFAGIFGEM</sequence>